<evidence type="ECO:0000256" key="7">
    <source>
        <dbReference type="ARBA" id="ARBA00023004"/>
    </source>
</evidence>
<dbReference type="Pfam" id="PF07715">
    <property type="entry name" value="Plug"/>
    <property type="match status" value="1"/>
</dbReference>
<evidence type="ECO:0000256" key="14">
    <source>
        <dbReference type="SAM" id="SignalP"/>
    </source>
</evidence>
<keyword evidence="7" id="KW-0408">Iron</keyword>
<dbReference type="InterPro" id="IPR012910">
    <property type="entry name" value="Plug_dom"/>
</dbReference>
<dbReference type="PROSITE" id="PS52016">
    <property type="entry name" value="TONB_DEPENDENT_REC_3"/>
    <property type="match status" value="1"/>
</dbReference>
<feature type="domain" description="Secretin/TonB short N-terminal" evidence="15">
    <location>
        <begin position="52"/>
        <end position="103"/>
    </location>
</feature>
<dbReference type="RefSeq" id="WP_063673825.1">
    <property type="nucleotide sequence ID" value="NZ_CP014841.1"/>
</dbReference>
<dbReference type="CDD" id="cd01347">
    <property type="entry name" value="ligand_gated_channel"/>
    <property type="match status" value="1"/>
</dbReference>
<dbReference type="STRING" id="445710.ATSB10_33860"/>
<feature type="signal peptide" evidence="14">
    <location>
        <begin position="1"/>
        <end position="22"/>
    </location>
</feature>
<proteinExistence type="inferred from homology"/>
<evidence type="ECO:0000256" key="12">
    <source>
        <dbReference type="PROSITE-ProRule" id="PRU01360"/>
    </source>
</evidence>
<keyword evidence="9 13" id="KW-0798">TonB box</keyword>
<dbReference type="InterPro" id="IPR011662">
    <property type="entry name" value="Secretin/TonB_short_N"/>
</dbReference>
<dbReference type="InterPro" id="IPR039426">
    <property type="entry name" value="TonB-dep_rcpt-like"/>
</dbReference>
<dbReference type="Pfam" id="PF00593">
    <property type="entry name" value="TonB_dep_Rec_b-barrel"/>
    <property type="match status" value="1"/>
</dbReference>
<dbReference type="PANTHER" id="PTHR32552:SF68">
    <property type="entry name" value="FERRICHROME OUTER MEMBRANE TRANSPORTER_PHAGE RECEPTOR"/>
    <property type="match status" value="1"/>
</dbReference>
<evidence type="ECO:0000256" key="11">
    <source>
        <dbReference type="ARBA" id="ARBA00023237"/>
    </source>
</evidence>
<dbReference type="SMART" id="SM00965">
    <property type="entry name" value="STN"/>
    <property type="match status" value="1"/>
</dbReference>
<evidence type="ECO:0000313" key="16">
    <source>
        <dbReference type="EMBL" id="AND70840.1"/>
    </source>
</evidence>
<dbReference type="Gene3D" id="2.40.170.20">
    <property type="entry name" value="TonB-dependent receptor, beta-barrel domain"/>
    <property type="match status" value="1"/>
</dbReference>
<dbReference type="Proteomes" id="UP000077255">
    <property type="component" value="Chromosome"/>
</dbReference>
<keyword evidence="4" id="KW-0410">Iron transport</keyword>
<evidence type="ECO:0000313" key="17">
    <source>
        <dbReference type="Proteomes" id="UP000077255"/>
    </source>
</evidence>
<evidence type="ECO:0000259" key="15">
    <source>
        <dbReference type="SMART" id="SM00965"/>
    </source>
</evidence>
<dbReference type="Gene3D" id="3.55.50.30">
    <property type="match status" value="1"/>
</dbReference>
<organism evidence="16 17">
    <name type="scientific">Dyella thiooxydans</name>
    <dbReference type="NCBI Taxonomy" id="445710"/>
    <lineage>
        <taxon>Bacteria</taxon>
        <taxon>Pseudomonadati</taxon>
        <taxon>Pseudomonadota</taxon>
        <taxon>Gammaproteobacteria</taxon>
        <taxon>Lysobacterales</taxon>
        <taxon>Rhodanobacteraceae</taxon>
        <taxon>Dyella</taxon>
    </lineage>
</organism>
<dbReference type="PATRIC" id="fig|445710.3.peg.3387"/>
<evidence type="ECO:0000256" key="4">
    <source>
        <dbReference type="ARBA" id="ARBA00022496"/>
    </source>
</evidence>
<keyword evidence="3 12" id="KW-1134">Transmembrane beta strand</keyword>
<keyword evidence="2 12" id="KW-0813">Transport</keyword>
<evidence type="ECO:0000256" key="13">
    <source>
        <dbReference type="RuleBase" id="RU003357"/>
    </source>
</evidence>
<keyword evidence="17" id="KW-1185">Reference proteome</keyword>
<evidence type="ECO:0000256" key="10">
    <source>
        <dbReference type="ARBA" id="ARBA00023136"/>
    </source>
</evidence>
<keyword evidence="5 12" id="KW-0812">Transmembrane</keyword>
<accession>A0A160N4I4</accession>
<protein>
    <recommendedName>
        <fullName evidence="15">Secretin/TonB short N-terminal domain-containing protein</fullName>
    </recommendedName>
</protein>
<evidence type="ECO:0000256" key="3">
    <source>
        <dbReference type="ARBA" id="ARBA00022452"/>
    </source>
</evidence>
<dbReference type="EMBL" id="CP014841">
    <property type="protein sequence ID" value="AND70840.1"/>
    <property type="molecule type" value="Genomic_DNA"/>
</dbReference>
<dbReference type="InterPro" id="IPR000531">
    <property type="entry name" value="Beta-barrel_TonB"/>
</dbReference>
<keyword evidence="6 14" id="KW-0732">Signal</keyword>
<dbReference type="GO" id="GO:0009279">
    <property type="term" value="C:cell outer membrane"/>
    <property type="evidence" value="ECO:0007669"/>
    <property type="project" value="UniProtKB-SubCell"/>
</dbReference>
<gene>
    <name evidence="16" type="ORF">ATSB10_33860</name>
</gene>
<name>A0A160N4I4_9GAMM</name>
<dbReference type="InterPro" id="IPR036942">
    <property type="entry name" value="Beta-barrel_TonB_sf"/>
</dbReference>
<dbReference type="PANTHER" id="PTHR32552">
    <property type="entry name" value="FERRICHROME IRON RECEPTOR-RELATED"/>
    <property type="match status" value="1"/>
</dbReference>
<evidence type="ECO:0000256" key="8">
    <source>
        <dbReference type="ARBA" id="ARBA00023065"/>
    </source>
</evidence>
<evidence type="ECO:0000256" key="9">
    <source>
        <dbReference type="ARBA" id="ARBA00023077"/>
    </source>
</evidence>
<keyword evidence="8" id="KW-0406">Ion transport</keyword>
<reference evidence="16 17" key="1">
    <citation type="submission" date="2016-02" db="EMBL/GenBank/DDBJ databases">
        <title>Complete genome sequencing and analysis of ATSB10, Dyella thiooxydans isolated from rhizosphere soil of sunflower (Helianthus annuus L.).</title>
        <authorList>
            <person name="Lee Y."/>
            <person name="Hwangbo K."/>
            <person name="Chung H."/>
            <person name="Yoo J."/>
            <person name="Kim K.Y."/>
            <person name="Sa T.M."/>
            <person name="Um Y."/>
            <person name="Madhaiyan M."/>
        </authorList>
    </citation>
    <scope>NUCLEOTIDE SEQUENCE [LARGE SCALE GENOMIC DNA]</scope>
    <source>
        <strain evidence="16 17">ATSB10</strain>
    </source>
</reference>
<keyword evidence="10 12" id="KW-0472">Membrane</keyword>
<evidence type="ECO:0000256" key="6">
    <source>
        <dbReference type="ARBA" id="ARBA00022729"/>
    </source>
</evidence>
<feature type="chain" id="PRO_5007817753" description="Secretin/TonB short N-terminal domain-containing protein" evidence="14">
    <location>
        <begin position="23"/>
        <end position="786"/>
    </location>
</feature>
<dbReference type="GO" id="GO:0015344">
    <property type="term" value="F:siderophore uptake transmembrane transporter activity"/>
    <property type="evidence" value="ECO:0007669"/>
    <property type="project" value="TreeGrafter"/>
</dbReference>
<evidence type="ECO:0000256" key="1">
    <source>
        <dbReference type="ARBA" id="ARBA00004571"/>
    </source>
</evidence>
<dbReference type="Gene3D" id="2.170.130.10">
    <property type="entry name" value="TonB-dependent receptor, plug domain"/>
    <property type="match status" value="1"/>
</dbReference>
<dbReference type="InterPro" id="IPR037066">
    <property type="entry name" value="Plug_dom_sf"/>
</dbReference>
<comment type="similarity">
    <text evidence="12 13">Belongs to the TonB-dependent receptor family.</text>
</comment>
<dbReference type="SUPFAM" id="SSF56935">
    <property type="entry name" value="Porins"/>
    <property type="match status" value="1"/>
</dbReference>
<sequence>MGRARACWLLGSLLIGLPRLCAAVPSTACRHFDVPAQPLATALIAFGRQSNLQVLTDGAAVARVRSPGVRGCLGSEVALADLLQGTGLGFSFSGANTVAVTPLAARAASRPASPPTRELAPVEADAMVARDRGFLAMLTSTAARDDAALIDVPQSVSVITRDLMDAQQAQSVADVVRNVAGVQAIAGAGGLPSFRIRGFDTGNGLIDGMPSSIAGSGDLPPLIGLDRVEVFKGPQSILGDSTGNTFGGLLNVTLKQPQDRPARVLQYALDGGGRTSLGVDLTGPLHGHPGFAYRLIAYGGYTDHSVQGYRNRRNGYLAPSIAWQDERSRLVVGYQRIANRLPVPDHLVLLGGSLSQASPFGVLPGYPGDYASYRTSRLYYLFDRQLDARWTWRSRGQYVRQRNASSAWTLTDPQPGGQVLAIAQQYRYGDAYASLQNDLIGTFTTAATEHTVTLGLDYARAHVGHIEDRVGLDSNPFFDFNGTATLPPAASVLTPADDQPQPGSPWQTDTGLFVQDQWAIGQRWNLIATARRSAYEVFAVDAQGRTVRLRRVRWVPDAGVAFEPMPGATLYASVASGFQSLSYLGSDGRLLPPALSRQVEAGAKFELFDHRARLTVAAYRIRLDHSYLLVSVQQPGFASLGPGQTNRGAEVELVGRLASGLDASLGYTRARIANSDGTAAPGAPRQRLDLWLDYRFRGAWLRGWGIGGGVHARSRSLGQSSDFSTRYRVPGQAEFDLALSYRTPRWRVALGAANLFGRRLYAADFDETFVPVRTRTRLRLSGSVDF</sequence>
<dbReference type="KEGG" id="dtx:ATSB10_33860"/>
<evidence type="ECO:0000256" key="5">
    <source>
        <dbReference type="ARBA" id="ARBA00022692"/>
    </source>
</evidence>
<dbReference type="AlphaFoldDB" id="A0A160N4I4"/>
<comment type="subcellular location">
    <subcellularLocation>
        <location evidence="1 12">Cell outer membrane</location>
        <topology evidence="1 12">Multi-pass membrane protein</topology>
    </subcellularLocation>
</comment>
<evidence type="ECO:0000256" key="2">
    <source>
        <dbReference type="ARBA" id="ARBA00022448"/>
    </source>
</evidence>
<keyword evidence="11 12" id="KW-0998">Cell outer membrane</keyword>
<dbReference type="OrthoDB" id="127311at2"/>